<keyword evidence="1" id="KW-0812">Transmembrane</keyword>
<feature type="transmembrane region" description="Helical" evidence="1">
    <location>
        <begin position="31"/>
        <end position="50"/>
    </location>
</feature>
<evidence type="ECO:0000256" key="1">
    <source>
        <dbReference type="SAM" id="Phobius"/>
    </source>
</evidence>
<dbReference type="Proteomes" id="UP000689195">
    <property type="component" value="Unassembled WGS sequence"/>
</dbReference>
<keyword evidence="1" id="KW-0472">Membrane</keyword>
<proteinExistence type="predicted"/>
<sequence length="393" mass="45752">MRRNADLDFVVRNPIISAINIVLTTKKSSKFGILLCATGLFLSFCCYLKLKRKQKKITAFQDKIKLQSPLNKNLLILLDESWRDGKYDNFTYLLPQYKQFGKMAVFKNVFLYVQMDQNMQIGDLNFSVNSNNLDQIIRKKVQRTDLSQALTPKLTFFVSDNIHIDFIRKSDMISSAFLKDFNENQIYSGLISELRKYPKQKLLIFEYISQKILGTNTLFDGNQISWQYPNPFSVSKGNQLCMKCTAIIHNDEIRVTNIKAIANDFVRLKYFLEANIISKIRILQTKINLTKISIAIFGFFTIYQIGKYIMNQLEPYMLKKEYPGLDQIKQKFSVAYCDQGTRCIHCKSRPASFIFIPCYHLQCCKQCFDEHNQIECKTCKITIYCGIPVFVCK</sequence>
<evidence type="ECO:0008006" key="4">
    <source>
        <dbReference type="Google" id="ProtNLM"/>
    </source>
</evidence>
<organism evidence="2 3">
    <name type="scientific">Paramecium pentaurelia</name>
    <dbReference type="NCBI Taxonomy" id="43138"/>
    <lineage>
        <taxon>Eukaryota</taxon>
        <taxon>Sar</taxon>
        <taxon>Alveolata</taxon>
        <taxon>Ciliophora</taxon>
        <taxon>Intramacronucleata</taxon>
        <taxon>Oligohymenophorea</taxon>
        <taxon>Peniculida</taxon>
        <taxon>Parameciidae</taxon>
        <taxon>Paramecium</taxon>
    </lineage>
</organism>
<evidence type="ECO:0000313" key="2">
    <source>
        <dbReference type="EMBL" id="CAD8162919.1"/>
    </source>
</evidence>
<dbReference type="OrthoDB" id="285563at2759"/>
<protein>
    <recommendedName>
        <fullName evidence="4">RING-type domain-containing protein</fullName>
    </recommendedName>
</protein>
<dbReference type="AlphaFoldDB" id="A0A8S1UGM9"/>
<gene>
    <name evidence="2" type="ORF">PPENT_87.1.T0380309</name>
</gene>
<name>A0A8S1UGM9_9CILI</name>
<reference evidence="2" key="1">
    <citation type="submission" date="2021-01" db="EMBL/GenBank/DDBJ databases">
        <authorList>
            <consortium name="Genoscope - CEA"/>
            <person name="William W."/>
        </authorList>
    </citation>
    <scope>NUCLEOTIDE SEQUENCE</scope>
</reference>
<comment type="caution">
    <text evidence="2">The sequence shown here is derived from an EMBL/GenBank/DDBJ whole genome shotgun (WGS) entry which is preliminary data.</text>
</comment>
<accession>A0A8S1UGM9</accession>
<evidence type="ECO:0000313" key="3">
    <source>
        <dbReference type="Proteomes" id="UP000689195"/>
    </source>
</evidence>
<feature type="transmembrane region" description="Helical" evidence="1">
    <location>
        <begin position="289"/>
        <end position="310"/>
    </location>
</feature>
<keyword evidence="3" id="KW-1185">Reference proteome</keyword>
<keyword evidence="1" id="KW-1133">Transmembrane helix</keyword>
<dbReference type="EMBL" id="CAJJDO010000038">
    <property type="protein sequence ID" value="CAD8162919.1"/>
    <property type="molecule type" value="Genomic_DNA"/>
</dbReference>